<evidence type="ECO:0000256" key="2">
    <source>
        <dbReference type="ARBA" id="ARBA00006275"/>
    </source>
</evidence>
<dbReference type="SUPFAM" id="SSF48452">
    <property type="entry name" value="TPR-like"/>
    <property type="match status" value="1"/>
</dbReference>
<evidence type="ECO:0000256" key="5">
    <source>
        <dbReference type="ARBA" id="ARBA00023237"/>
    </source>
</evidence>
<comment type="subcellular location">
    <subcellularLocation>
        <location evidence="1">Cell outer membrane</location>
    </subcellularLocation>
</comment>
<feature type="domain" description="RagB/SusD" evidence="6">
    <location>
        <begin position="289"/>
        <end position="604"/>
    </location>
</feature>
<dbReference type="AlphaFoldDB" id="A0A1I0SE01"/>
<reference evidence="9" key="1">
    <citation type="submission" date="2016-10" db="EMBL/GenBank/DDBJ databases">
        <authorList>
            <person name="Varghese N."/>
            <person name="Submissions S."/>
        </authorList>
    </citation>
    <scope>NUCLEOTIDE SEQUENCE [LARGE SCALE GENOMIC DNA]</scope>
    <source>
        <strain evidence="9">DSM 3695</strain>
    </source>
</reference>
<keyword evidence="5" id="KW-0998">Cell outer membrane</keyword>
<dbReference type="InterPro" id="IPR033985">
    <property type="entry name" value="SusD-like_N"/>
</dbReference>
<organism evidence="8 9">
    <name type="scientific">Chitinophaga arvensicola</name>
    <dbReference type="NCBI Taxonomy" id="29529"/>
    <lineage>
        <taxon>Bacteria</taxon>
        <taxon>Pseudomonadati</taxon>
        <taxon>Bacteroidota</taxon>
        <taxon>Chitinophagia</taxon>
        <taxon>Chitinophagales</taxon>
        <taxon>Chitinophagaceae</taxon>
        <taxon>Chitinophaga</taxon>
    </lineage>
</organism>
<accession>A0A1I0SE01</accession>
<evidence type="ECO:0000256" key="4">
    <source>
        <dbReference type="ARBA" id="ARBA00023136"/>
    </source>
</evidence>
<protein>
    <submittedName>
        <fullName evidence="8">Starch-binding associating with outer membrane</fullName>
    </submittedName>
</protein>
<dbReference type="GO" id="GO:0009279">
    <property type="term" value="C:cell outer membrane"/>
    <property type="evidence" value="ECO:0007669"/>
    <property type="project" value="UniProtKB-SubCell"/>
</dbReference>
<dbReference type="OrthoDB" id="9792139at2"/>
<dbReference type="Gene3D" id="1.25.40.390">
    <property type="match status" value="1"/>
</dbReference>
<evidence type="ECO:0000313" key="8">
    <source>
        <dbReference type="EMBL" id="SEW57419.1"/>
    </source>
</evidence>
<dbReference type="InterPro" id="IPR011990">
    <property type="entry name" value="TPR-like_helical_dom_sf"/>
</dbReference>
<dbReference type="InterPro" id="IPR012944">
    <property type="entry name" value="SusD_RagB_dom"/>
</dbReference>
<evidence type="ECO:0000313" key="9">
    <source>
        <dbReference type="Proteomes" id="UP000199310"/>
    </source>
</evidence>
<evidence type="ECO:0000256" key="3">
    <source>
        <dbReference type="ARBA" id="ARBA00022729"/>
    </source>
</evidence>
<dbReference type="Pfam" id="PF07980">
    <property type="entry name" value="SusD_RagB"/>
    <property type="match status" value="1"/>
</dbReference>
<keyword evidence="3" id="KW-0732">Signal</keyword>
<dbReference type="PROSITE" id="PS51257">
    <property type="entry name" value="PROKAR_LIPOPROTEIN"/>
    <property type="match status" value="1"/>
</dbReference>
<sequence>MKSKSFYHILLSAAIATPFITGCSKSFLERTPQSSLEESSLTNKKGVATLLVGAYGALDGQDFKDGDMVNLSGGSGYAVSPDNWIYGSICGGDAHKGSDPGDAAAILQIGTFIGNATNGFFNDKWRVDYEGIRRCNFVLHILTNVTDMTAAEKDEAAAEARFLRGHYYSDLKKMFDNVPWVDENSNSYSKLNVDEYKIPNDKDVWPMIEADFKFAAEHLNEIQDVIGRANSWAAKAYLAKTLLYEKKYGEAMPIFEDVIAHGVTAKGTAFELRPKFHDNFDAFTENNSEAVFSIQYSANDGSGGTGNANQGEMLNYPYNGPFSCCGFYQPTQDLVNSFRTDDDGLPYIDDFNSHPVKNDMGIASSDDFTPDDGNLDPRLDWTVGRRGIPFLDWGNHPGMDWVRDQQSAGPYAALKNVYMQATQDKYYDGNGWAPGNAINYVLIRFSDVLLMAAECQEQAGDPNLAEKYVNMVRARAADPVGWVKTYIDPDHPMAGYTNTPAANYHVSEYPAGTFAAKGKAWAIKAIQFERKLELAMEGHRFFDLVRWGIAQTELTRYFNYEKTITTDVATGSFAAKNVRFPIPQRQVDLSVKSGAPTLKQNTGY</sequence>
<gene>
    <name evidence="8" type="ORF">SAMN04488122_6776</name>
</gene>
<dbReference type="Proteomes" id="UP000199310">
    <property type="component" value="Unassembled WGS sequence"/>
</dbReference>
<keyword evidence="4" id="KW-0472">Membrane</keyword>
<dbReference type="Pfam" id="PF14322">
    <property type="entry name" value="SusD-like_3"/>
    <property type="match status" value="1"/>
</dbReference>
<comment type="similarity">
    <text evidence="2">Belongs to the SusD family.</text>
</comment>
<evidence type="ECO:0000259" key="7">
    <source>
        <dbReference type="Pfam" id="PF14322"/>
    </source>
</evidence>
<evidence type="ECO:0000259" key="6">
    <source>
        <dbReference type="Pfam" id="PF07980"/>
    </source>
</evidence>
<dbReference type="RefSeq" id="WP_089904765.1">
    <property type="nucleotide sequence ID" value="NZ_FOJG01000003.1"/>
</dbReference>
<dbReference type="EMBL" id="FOJG01000003">
    <property type="protein sequence ID" value="SEW57419.1"/>
    <property type="molecule type" value="Genomic_DNA"/>
</dbReference>
<dbReference type="STRING" id="29529.SAMN04488122_6776"/>
<evidence type="ECO:0000256" key="1">
    <source>
        <dbReference type="ARBA" id="ARBA00004442"/>
    </source>
</evidence>
<proteinExistence type="inferred from homology"/>
<feature type="domain" description="SusD-like N-terminal" evidence="7">
    <location>
        <begin position="117"/>
        <end position="242"/>
    </location>
</feature>
<name>A0A1I0SE01_9BACT</name>
<keyword evidence="9" id="KW-1185">Reference proteome</keyword>